<dbReference type="EMBL" id="VTPX01000001">
    <property type="protein sequence ID" value="KAA0020587.1"/>
    <property type="molecule type" value="Genomic_DNA"/>
</dbReference>
<dbReference type="PANTHER" id="PTHR43153:SF1">
    <property type="entry name" value="ELECTRON TRANSFER FLAVOPROTEIN SUBUNIT ALPHA, MITOCHONDRIAL"/>
    <property type="match status" value="1"/>
</dbReference>
<dbReference type="PANTHER" id="PTHR43153">
    <property type="entry name" value="ELECTRON TRANSFER FLAVOPROTEIN ALPHA"/>
    <property type="match status" value="1"/>
</dbReference>
<evidence type="ECO:0000256" key="2">
    <source>
        <dbReference type="ARBA" id="ARBA00022982"/>
    </source>
</evidence>
<organism evidence="6 7">
    <name type="scientific">Salinicola corii</name>
    <dbReference type="NCBI Taxonomy" id="2606937"/>
    <lineage>
        <taxon>Bacteria</taxon>
        <taxon>Pseudomonadati</taxon>
        <taxon>Pseudomonadota</taxon>
        <taxon>Gammaproteobacteria</taxon>
        <taxon>Oceanospirillales</taxon>
        <taxon>Halomonadaceae</taxon>
        <taxon>Salinicola</taxon>
    </lineage>
</organism>
<evidence type="ECO:0000313" key="6">
    <source>
        <dbReference type="EMBL" id="KAA0020587.1"/>
    </source>
</evidence>
<evidence type="ECO:0000259" key="4">
    <source>
        <dbReference type="Pfam" id="PF00766"/>
    </source>
</evidence>
<feature type="domain" description="Electron transfer flavoprotein alpha/beta-subunit N-terminal" evidence="5">
    <location>
        <begin position="95"/>
        <end position="197"/>
    </location>
</feature>
<dbReference type="InterPro" id="IPR014730">
    <property type="entry name" value="ETF_a/b_N"/>
</dbReference>
<dbReference type="GO" id="GO:0050660">
    <property type="term" value="F:flavin adenine dinucleotide binding"/>
    <property type="evidence" value="ECO:0007669"/>
    <property type="project" value="InterPro"/>
</dbReference>
<dbReference type="Proteomes" id="UP000466024">
    <property type="component" value="Unassembled WGS sequence"/>
</dbReference>
<keyword evidence="7" id="KW-1185">Reference proteome</keyword>
<keyword evidence="2" id="KW-0249">Electron transport</keyword>
<dbReference type="Gene3D" id="3.40.50.1220">
    <property type="entry name" value="TPP-binding domain"/>
    <property type="match status" value="1"/>
</dbReference>
<evidence type="ECO:0000256" key="3">
    <source>
        <dbReference type="SAM" id="MobiDB-lite"/>
    </source>
</evidence>
<dbReference type="RefSeq" id="WP_149433706.1">
    <property type="nucleotide sequence ID" value="NZ_VTPX01000001.1"/>
</dbReference>
<proteinExistence type="inferred from homology"/>
<comment type="caution">
    <text evidence="6">The sequence shown here is derived from an EMBL/GenBank/DDBJ whole genome shotgun (WGS) entry which is preliminary data.</text>
</comment>
<dbReference type="AlphaFoldDB" id="A0A640WJ36"/>
<evidence type="ECO:0000259" key="5">
    <source>
        <dbReference type="Pfam" id="PF01012"/>
    </source>
</evidence>
<sequence length="439" mass="46495">MSVRRLDPHAERARRNRLHPRHHEFARPAWRWTSADGVTRINPHALGAIGPNGIKRIDRSGAAVEASPAGGASTSAEPARRQIVIDQPVGHVVVVPELPEGRLNDHDRDLFGLARQLADGHDLAVTAVTFLSGVSGFEDAGADRVVDLSAMVTEGYDPEPRLAALVDVEAALSPRHWIFADSLPDGGDLGRRLAARLLPQSASQGANASVGDARPATRVWQLSEGKTLSRAGDRQDILRDVARVLLALPECAEPVSETRHEARVIELATMGGELSSAANEAPASGVIDRGRVAVDPQEIPLAQAPFILSAGRGISDWEGYHHAARVLGASEGASRVAVDDGYMPRSRQVGATGTFVTASCYVAVGISGAVQHLQGIAKCQRVIAINNDPSCDMVKRADLALIADGDAVLAAVCERLGQPRDQTGSDGSWTDEESRHAAA</sequence>
<dbReference type="Pfam" id="PF01012">
    <property type="entry name" value="ETF"/>
    <property type="match status" value="1"/>
</dbReference>
<dbReference type="SUPFAM" id="SSF52467">
    <property type="entry name" value="DHS-like NAD/FAD-binding domain"/>
    <property type="match status" value="1"/>
</dbReference>
<reference evidence="6 7" key="1">
    <citation type="submission" date="2019-08" db="EMBL/GenBank/DDBJ databases">
        <title>Bioinformatics analysis of the strain L3 and L5.</title>
        <authorList>
            <person name="Li X."/>
        </authorList>
    </citation>
    <scope>NUCLEOTIDE SEQUENCE [LARGE SCALE GENOMIC DNA]</scope>
    <source>
        <strain evidence="6 7">L3</strain>
    </source>
</reference>
<dbReference type="GO" id="GO:0009055">
    <property type="term" value="F:electron transfer activity"/>
    <property type="evidence" value="ECO:0007669"/>
    <property type="project" value="InterPro"/>
</dbReference>
<gene>
    <name evidence="6" type="ORF">F0A16_01990</name>
</gene>
<dbReference type="Gene3D" id="3.40.50.620">
    <property type="entry name" value="HUPs"/>
    <property type="match status" value="1"/>
</dbReference>
<name>A0A640WJ36_9GAMM</name>
<evidence type="ECO:0000256" key="1">
    <source>
        <dbReference type="ARBA" id="ARBA00005817"/>
    </source>
</evidence>
<feature type="domain" description="Electron transfer flavoprotein alpha subunit C-terminal" evidence="4">
    <location>
        <begin position="301"/>
        <end position="376"/>
    </location>
</feature>
<comment type="similarity">
    <text evidence="1">Belongs to the ETF alpha-subunit/FixB family.</text>
</comment>
<evidence type="ECO:0000313" key="7">
    <source>
        <dbReference type="Proteomes" id="UP000466024"/>
    </source>
</evidence>
<dbReference type="SUPFAM" id="SSF52402">
    <property type="entry name" value="Adenine nucleotide alpha hydrolases-like"/>
    <property type="match status" value="1"/>
</dbReference>
<dbReference type="InterPro" id="IPR029035">
    <property type="entry name" value="DHS-like_NAD/FAD-binding_dom"/>
</dbReference>
<dbReference type="InterPro" id="IPR014729">
    <property type="entry name" value="Rossmann-like_a/b/a_fold"/>
</dbReference>
<keyword evidence="2" id="KW-0813">Transport</keyword>
<dbReference type="Pfam" id="PF00766">
    <property type="entry name" value="ETF_alpha"/>
    <property type="match status" value="1"/>
</dbReference>
<dbReference type="GO" id="GO:0033539">
    <property type="term" value="P:fatty acid beta-oxidation using acyl-CoA dehydrogenase"/>
    <property type="evidence" value="ECO:0007669"/>
    <property type="project" value="TreeGrafter"/>
</dbReference>
<accession>A0A640WJ36</accession>
<feature type="region of interest" description="Disordered" evidence="3">
    <location>
        <begin position="419"/>
        <end position="439"/>
    </location>
</feature>
<dbReference type="InterPro" id="IPR014731">
    <property type="entry name" value="ETF_asu_C"/>
</dbReference>
<dbReference type="InterPro" id="IPR001308">
    <property type="entry name" value="ETF_a/FixB"/>
</dbReference>
<protein>
    <submittedName>
        <fullName evidence="6">Electron transfer flavoprotein subunit alpha/FixB family protein</fullName>
    </submittedName>
</protein>